<reference evidence="2 3" key="1">
    <citation type="journal article" date="2009" name="Stand. Genomic Sci.">
        <title>Complete genome sequence of Acidimicrobium ferrooxidans type strain (ICP).</title>
        <authorList>
            <person name="Clum A."/>
            <person name="Nolan M."/>
            <person name="Lang E."/>
            <person name="Glavina Del Rio T."/>
            <person name="Tice H."/>
            <person name="Copeland A."/>
            <person name="Cheng J.F."/>
            <person name="Lucas S."/>
            <person name="Chen F."/>
            <person name="Bruce D."/>
            <person name="Goodwin L."/>
            <person name="Pitluck S."/>
            <person name="Ivanova N."/>
            <person name="Mavrommatis K."/>
            <person name="Mikhailova N."/>
            <person name="Pati A."/>
            <person name="Chen A."/>
            <person name="Palaniappan K."/>
            <person name="Goker M."/>
            <person name="Spring S."/>
            <person name="Land M."/>
            <person name="Hauser L."/>
            <person name="Chang Y.J."/>
            <person name="Jeffries C.C."/>
            <person name="Chain P."/>
            <person name="Bristow J."/>
            <person name="Eisen J.A."/>
            <person name="Markowitz V."/>
            <person name="Hugenholtz P."/>
            <person name="Kyrpides N.C."/>
            <person name="Klenk H.P."/>
            <person name="Lapidus A."/>
        </authorList>
    </citation>
    <scope>NUCLEOTIDE SEQUENCE [LARGE SCALE GENOMIC DNA]</scope>
    <source>
        <strain evidence="3">DSM 10331 / JCM 15462 / NBRC 103882 / ICP</strain>
    </source>
</reference>
<dbReference type="STRING" id="525909.Afer_2007"/>
<dbReference type="RefSeq" id="WP_015799385.1">
    <property type="nucleotide sequence ID" value="NC_013124.1"/>
</dbReference>
<dbReference type="NCBIfam" id="TIGR02584">
    <property type="entry name" value="cas_NE0113"/>
    <property type="match status" value="1"/>
</dbReference>
<dbReference type="Pfam" id="PF09623">
    <property type="entry name" value="Cas_NE0113"/>
    <property type="match status" value="1"/>
</dbReference>
<dbReference type="HOGENOM" id="CLU_718921_0_0_11"/>
<keyword evidence="3" id="KW-1185">Reference proteome</keyword>
<sequence length="384" mass="41799">MNNGEGQRSWSLFATIGLAPQVVTEACWALLATQPEPIVPDEIVLLATRVGADLAQRLLGESGRLARLYQEWAPGVKPPRVSLSTIEASSVAIPAEDVDSNEAALASGEAVFAQLAELAKDDSQGILALLSGGRKTMAYHVGLAFSLYARAGDRLLHVIVPPAYERAPSFYYPSREQGTIVNLDGVRLDAAARVVTLIDVPYVRLSAFRQLLGVGAELALSVRAVNDALNPILTLETVGSMSRFVWGGVPLDLRPSSTLLLSLLVRRVVEGDGWLAAPRERQRDQALGAELIELARAIDVRIDRRTIRATRSGVDTAWLRPRLSRLNSELNEHARHGVIPISLFSAGRSPRRYRISIDARQVDPEIVRRVGRRPSPAAAVLNDR</sequence>
<dbReference type="KEGG" id="afo:Afer_2007"/>
<evidence type="ECO:0000313" key="3">
    <source>
        <dbReference type="Proteomes" id="UP000000771"/>
    </source>
</evidence>
<organism evidence="2 3">
    <name type="scientific">Acidimicrobium ferrooxidans (strain DSM 10331 / JCM 15462 / NBRC 103882 / ICP)</name>
    <dbReference type="NCBI Taxonomy" id="525909"/>
    <lineage>
        <taxon>Bacteria</taxon>
        <taxon>Bacillati</taxon>
        <taxon>Actinomycetota</taxon>
        <taxon>Acidimicrobiia</taxon>
        <taxon>Acidimicrobiales</taxon>
        <taxon>Acidimicrobiaceae</taxon>
        <taxon>Acidimicrobium</taxon>
    </lineage>
</organism>
<dbReference type="AlphaFoldDB" id="C7M2C0"/>
<name>C7M2C0_ACIFD</name>
<feature type="domain" description="CRISPR system ring nuclease SSO2081-like" evidence="1">
    <location>
        <begin position="19"/>
        <end position="207"/>
    </location>
</feature>
<dbReference type="eggNOG" id="COG0745">
    <property type="taxonomic scope" value="Bacteria"/>
</dbReference>
<accession>C7M2C0</accession>
<protein>
    <submittedName>
        <fullName evidence="2">CRISPR-associated protein, NE0113 family</fullName>
    </submittedName>
</protein>
<proteinExistence type="predicted"/>
<evidence type="ECO:0000313" key="2">
    <source>
        <dbReference type="EMBL" id="ACU54909.1"/>
    </source>
</evidence>
<dbReference type="Proteomes" id="UP000000771">
    <property type="component" value="Chromosome"/>
</dbReference>
<gene>
    <name evidence="2" type="ordered locus">Afer_2007</name>
</gene>
<dbReference type="InterPro" id="IPR019092">
    <property type="entry name" value="SSO2081-like_dom"/>
</dbReference>
<dbReference type="InterPro" id="IPR013413">
    <property type="entry name" value="CRISPR-assoc_prot_NE0113"/>
</dbReference>
<dbReference type="EMBL" id="CP001631">
    <property type="protein sequence ID" value="ACU54909.1"/>
    <property type="molecule type" value="Genomic_DNA"/>
</dbReference>
<evidence type="ECO:0000259" key="1">
    <source>
        <dbReference type="Pfam" id="PF09623"/>
    </source>
</evidence>